<accession>A0AAN6MXT4</accession>
<name>A0AAN6MXT4_9PEZI</name>
<protein>
    <submittedName>
        <fullName evidence="1">Uncharacterized protein</fullName>
    </submittedName>
</protein>
<dbReference type="AlphaFoldDB" id="A0AAN6MXT4"/>
<sequence>MPTSKHRFIPLAPQGLLQEVGEQLASQIPVQKIGSLHNYNLPNPCEKVRDAVVREMADCMEKWAEAEQKVIMDFQRPCYKPQFFQLKKGGDTVWTNKGQTSLLVPLFKGTINVLVRVLGSGAEYSSQWECGSFFTLMRA</sequence>
<dbReference type="Proteomes" id="UP001303473">
    <property type="component" value="Unassembled WGS sequence"/>
</dbReference>
<organism evidence="1 2">
    <name type="scientific">Diplogelasinospora grovesii</name>
    <dbReference type="NCBI Taxonomy" id="303347"/>
    <lineage>
        <taxon>Eukaryota</taxon>
        <taxon>Fungi</taxon>
        <taxon>Dikarya</taxon>
        <taxon>Ascomycota</taxon>
        <taxon>Pezizomycotina</taxon>
        <taxon>Sordariomycetes</taxon>
        <taxon>Sordariomycetidae</taxon>
        <taxon>Sordariales</taxon>
        <taxon>Diplogelasinosporaceae</taxon>
        <taxon>Diplogelasinospora</taxon>
    </lineage>
</organism>
<keyword evidence="2" id="KW-1185">Reference proteome</keyword>
<gene>
    <name evidence="1" type="ORF">QBC46DRAFT_325070</name>
</gene>
<dbReference type="EMBL" id="MU853989">
    <property type="protein sequence ID" value="KAK3934453.1"/>
    <property type="molecule type" value="Genomic_DNA"/>
</dbReference>
<comment type="caution">
    <text evidence="1">The sequence shown here is derived from an EMBL/GenBank/DDBJ whole genome shotgun (WGS) entry which is preliminary data.</text>
</comment>
<proteinExistence type="predicted"/>
<reference evidence="2" key="1">
    <citation type="journal article" date="2023" name="Mol. Phylogenet. Evol.">
        <title>Genome-scale phylogeny and comparative genomics of the fungal order Sordariales.</title>
        <authorList>
            <person name="Hensen N."/>
            <person name="Bonometti L."/>
            <person name="Westerberg I."/>
            <person name="Brannstrom I.O."/>
            <person name="Guillou S."/>
            <person name="Cros-Aarteil S."/>
            <person name="Calhoun S."/>
            <person name="Haridas S."/>
            <person name="Kuo A."/>
            <person name="Mondo S."/>
            <person name="Pangilinan J."/>
            <person name="Riley R."/>
            <person name="LaButti K."/>
            <person name="Andreopoulos B."/>
            <person name="Lipzen A."/>
            <person name="Chen C."/>
            <person name="Yan M."/>
            <person name="Daum C."/>
            <person name="Ng V."/>
            <person name="Clum A."/>
            <person name="Steindorff A."/>
            <person name="Ohm R.A."/>
            <person name="Martin F."/>
            <person name="Silar P."/>
            <person name="Natvig D.O."/>
            <person name="Lalanne C."/>
            <person name="Gautier V."/>
            <person name="Ament-Velasquez S.L."/>
            <person name="Kruys A."/>
            <person name="Hutchinson M.I."/>
            <person name="Powell A.J."/>
            <person name="Barry K."/>
            <person name="Miller A.N."/>
            <person name="Grigoriev I.V."/>
            <person name="Debuchy R."/>
            <person name="Gladieux P."/>
            <person name="Hiltunen Thoren M."/>
            <person name="Johannesson H."/>
        </authorList>
    </citation>
    <scope>NUCLEOTIDE SEQUENCE [LARGE SCALE GENOMIC DNA]</scope>
    <source>
        <strain evidence="2">CBS 340.73</strain>
    </source>
</reference>
<evidence type="ECO:0000313" key="1">
    <source>
        <dbReference type="EMBL" id="KAK3934453.1"/>
    </source>
</evidence>
<evidence type="ECO:0000313" key="2">
    <source>
        <dbReference type="Proteomes" id="UP001303473"/>
    </source>
</evidence>